<dbReference type="Proteomes" id="UP000566819">
    <property type="component" value="Unassembled WGS sequence"/>
</dbReference>
<name>A0A8H4RZ90_9HELO</name>
<dbReference type="EMBL" id="JAAMPI010000007">
    <property type="protein sequence ID" value="KAF4637855.1"/>
    <property type="molecule type" value="Genomic_DNA"/>
</dbReference>
<sequence length="75" mass="7898">MHSQLHVLALTITGLFSSLTTADFVLELPASIGYLDTALGALPAAASAPETAPLSPTSLSQATRRHSHHRQHLSL</sequence>
<feature type="compositionally biased region" description="Basic residues" evidence="1">
    <location>
        <begin position="63"/>
        <end position="75"/>
    </location>
</feature>
<feature type="compositionally biased region" description="Low complexity" evidence="1">
    <location>
        <begin position="46"/>
        <end position="58"/>
    </location>
</feature>
<evidence type="ECO:0000256" key="2">
    <source>
        <dbReference type="SAM" id="SignalP"/>
    </source>
</evidence>
<protein>
    <submittedName>
        <fullName evidence="3">Uncharacterized protein</fullName>
    </submittedName>
</protein>
<organism evidence="3 4">
    <name type="scientific">Cudoniella acicularis</name>
    <dbReference type="NCBI Taxonomy" id="354080"/>
    <lineage>
        <taxon>Eukaryota</taxon>
        <taxon>Fungi</taxon>
        <taxon>Dikarya</taxon>
        <taxon>Ascomycota</taxon>
        <taxon>Pezizomycotina</taxon>
        <taxon>Leotiomycetes</taxon>
        <taxon>Helotiales</taxon>
        <taxon>Tricladiaceae</taxon>
        <taxon>Cudoniella</taxon>
    </lineage>
</organism>
<feature type="chain" id="PRO_5034759808" evidence="2">
    <location>
        <begin position="23"/>
        <end position="75"/>
    </location>
</feature>
<proteinExistence type="predicted"/>
<evidence type="ECO:0000256" key="1">
    <source>
        <dbReference type="SAM" id="MobiDB-lite"/>
    </source>
</evidence>
<gene>
    <name evidence="3" type="ORF">G7Y89_g218</name>
</gene>
<evidence type="ECO:0000313" key="3">
    <source>
        <dbReference type="EMBL" id="KAF4637855.1"/>
    </source>
</evidence>
<comment type="caution">
    <text evidence="3">The sequence shown here is derived from an EMBL/GenBank/DDBJ whole genome shotgun (WGS) entry which is preliminary data.</text>
</comment>
<keyword evidence="2" id="KW-0732">Signal</keyword>
<feature type="signal peptide" evidence="2">
    <location>
        <begin position="1"/>
        <end position="22"/>
    </location>
</feature>
<keyword evidence="4" id="KW-1185">Reference proteome</keyword>
<dbReference type="AlphaFoldDB" id="A0A8H4RZ90"/>
<evidence type="ECO:0000313" key="4">
    <source>
        <dbReference type="Proteomes" id="UP000566819"/>
    </source>
</evidence>
<feature type="region of interest" description="Disordered" evidence="1">
    <location>
        <begin position="46"/>
        <end position="75"/>
    </location>
</feature>
<reference evidence="3 4" key="1">
    <citation type="submission" date="2020-03" db="EMBL/GenBank/DDBJ databases">
        <title>Draft Genome Sequence of Cudoniella acicularis.</title>
        <authorList>
            <person name="Buettner E."/>
            <person name="Kellner H."/>
        </authorList>
    </citation>
    <scope>NUCLEOTIDE SEQUENCE [LARGE SCALE GENOMIC DNA]</scope>
    <source>
        <strain evidence="3 4">DSM 108380</strain>
    </source>
</reference>
<accession>A0A8H4RZ90</accession>